<feature type="compositionally biased region" description="Acidic residues" evidence="1">
    <location>
        <begin position="295"/>
        <end position="316"/>
    </location>
</feature>
<proteinExistence type="predicted"/>
<feature type="compositionally biased region" description="Acidic residues" evidence="1">
    <location>
        <begin position="223"/>
        <end position="234"/>
    </location>
</feature>
<sequence>MGRRSVSSRGRKITRECGRRQRASDPLAAMVRRQSAGGDGRGSVSSPFLLFLFFFFRFSPISNLPHSVVDFPQSTADGLFSLNRPPMAEIDRRLSIFGGTVCGKAAYQVVGTAEIDGRLREKNEKGEEEREVEEEEKHTFTSSLRRSSPAGEELLAGDSFSLRGEKDLGDCCVICFRRRQSSPETVVRREVVGRPEVLTNGKWNGSLQAEPINHDAGSPKSDDYEETDMEQQDEPLDRSNRRRKRPQRYMEKDFVDTVSDIDADFDSDDDIVGEAVYDEEYLRSRKQRKVSSGSEGDEEYHWEEENAEDDEDEDEYSLSTSEDIVGQQRHKKFPGRTRQETKLRSVNGLQTGLRRSKRATRPRINYQQYELSDTDTELAKPGKSNSTNANSDASDDRQLSTSSQDSQDQEDNEDRADIKVTEDHHINHTKAADKEQQPATQKADVNGHEADGAQRIRFLDLNELAPGTSFDDGPIIKDEDRDNF</sequence>
<accession>A0A426Y882</accession>
<feature type="compositionally biased region" description="Basic and acidic residues" evidence="1">
    <location>
        <begin position="415"/>
        <end position="436"/>
    </location>
</feature>
<name>A0A426Y882_ENSVE</name>
<feature type="region of interest" description="Disordered" evidence="1">
    <location>
        <begin position="120"/>
        <end position="151"/>
    </location>
</feature>
<protein>
    <submittedName>
        <fullName evidence="2">Uncharacterized protein</fullName>
    </submittedName>
</protein>
<dbReference type="AlphaFoldDB" id="A0A426Y882"/>
<feature type="region of interest" description="Disordered" evidence="1">
    <location>
        <begin position="199"/>
        <end position="451"/>
    </location>
</feature>
<organism evidence="2 3">
    <name type="scientific">Ensete ventricosum</name>
    <name type="common">Abyssinian banana</name>
    <name type="synonym">Musa ensete</name>
    <dbReference type="NCBI Taxonomy" id="4639"/>
    <lineage>
        <taxon>Eukaryota</taxon>
        <taxon>Viridiplantae</taxon>
        <taxon>Streptophyta</taxon>
        <taxon>Embryophyta</taxon>
        <taxon>Tracheophyta</taxon>
        <taxon>Spermatophyta</taxon>
        <taxon>Magnoliopsida</taxon>
        <taxon>Liliopsida</taxon>
        <taxon>Zingiberales</taxon>
        <taxon>Musaceae</taxon>
        <taxon>Ensete</taxon>
    </lineage>
</organism>
<comment type="caution">
    <text evidence="2">The sequence shown here is derived from an EMBL/GenBank/DDBJ whole genome shotgun (WGS) entry which is preliminary data.</text>
</comment>
<evidence type="ECO:0000313" key="2">
    <source>
        <dbReference type="EMBL" id="RRT47932.1"/>
    </source>
</evidence>
<feature type="compositionally biased region" description="Basic and acidic residues" evidence="1">
    <location>
        <begin position="474"/>
        <end position="484"/>
    </location>
</feature>
<gene>
    <name evidence="2" type="ORF">B296_00053441</name>
</gene>
<reference evidence="2 3" key="1">
    <citation type="journal article" date="2014" name="Agronomy (Basel)">
        <title>A Draft Genome Sequence for Ensete ventricosum, the Drought-Tolerant Tree Against Hunger.</title>
        <authorList>
            <person name="Harrison J."/>
            <person name="Moore K.A."/>
            <person name="Paszkiewicz K."/>
            <person name="Jones T."/>
            <person name="Grant M."/>
            <person name="Ambacheew D."/>
            <person name="Muzemil S."/>
            <person name="Studholme D.J."/>
        </authorList>
    </citation>
    <scope>NUCLEOTIDE SEQUENCE [LARGE SCALE GENOMIC DNA]</scope>
</reference>
<dbReference type="EMBL" id="AMZH03014263">
    <property type="protein sequence ID" value="RRT47932.1"/>
    <property type="molecule type" value="Genomic_DNA"/>
</dbReference>
<evidence type="ECO:0000313" key="3">
    <source>
        <dbReference type="Proteomes" id="UP000287651"/>
    </source>
</evidence>
<dbReference type="Proteomes" id="UP000287651">
    <property type="component" value="Unassembled WGS sequence"/>
</dbReference>
<feature type="compositionally biased region" description="Acidic residues" evidence="1">
    <location>
        <begin position="259"/>
        <end position="279"/>
    </location>
</feature>
<feature type="compositionally biased region" description="Basic and acidic residues" evidence="1">
    <location>
        <begin position="13"/>
        <end position="23"/>
    </location>
</feature>
<evidence type="ECO:0000256" key="1">
    <source>
        <dbReference type="SAM" id="MobiDB-lite"/>
    </source>
</evidence>
<feature type="region of interest" description="Disordered" evidence="1">
    <location>
        <begin position="464"/>
        <end position="484"/>
    </location>
</feature>
<feature type="region of interest" description="Disordered" evidence="1">
    <location>
        <begin position="1"/>
        <end position="26"/>
    </location>
</feature>